<proteinExistence type="predicted"/>
<sequence>MFKYLFCLSVLFLIFFVFPSKQSQCDKEESQKVLDFLNDHVYPLIEAYNSTLPKQCPFHPEINQHLKKLQKKTKEEVVAITSYPQSSYYVSGEFCFSNLCDIFLCCGEEDFENNCNQNEMSLRKQFCQEIMFTCFGQEQFRSTRLYGIFNELICHQLDCYERQYTGEKIGEKLDEITQKKLASGKNKGLLTAFGLCVIISILVYLIKSSVSDGNLREEIGRYKGEIILLIILVFVGLATMQKDASETGDTPLHFVLKYSVGIEIVKLLFENKAAINVKNVTETPSFHSNQHALIQIL</sequence>
<gene>
    <name evidence="4" type="ORF">M0812_22991</name>
</gene>
<name>A0AAV7YJF0_9EUKA</name>
<keyword evidence="3" id="KW-0732">Signal</keyword>
<feature type="repeat" description="ANK" evidence="1">
    <location>
        <begin position="247"/>
        <end position="280"/>
    </location>
</feature>
<dbReference type="EMBL" id="JANTQA010000051">
    <property type="protein sequence ID" value="KAJ3429991.1"/>
    <property type="molecule type" value="Genomic_DNA"/>
</dbReference>
<evidence type="ECO:0008006" key="6">
    <source>
        <dbReference type="Google" id="ProtNLM"/>
    </source>
</evidence>
<feature type="signal peptide" evidence="3">
    <location>
        <begin position="1"/>
        <end position="23"/>
    </location>
</feature>
<feature type="chain" id="PRO_5043316860" description="Transmembrane protein" evidence="3">
    <location>
        <begin position="24"/>
        <end position="297"/>
    </location>
</feature>
<dbReference type="InterPro" id="IPR002110">
    <property type="entry name" value="Ankyrin_rpt"/>
</dbReference>
<dbReference type="PANTHER" id="PTHR21385">
    <property type="entry name" value="ZINC FINGER PROTEIN-RELATED"/>
    <property type="match status" value="1"/>
</dbReference>
<evidence type="ECO:0000256" key="1">
    <source>
        <dbReference type="PROSITE-ProRule" id="PRU00023"/>
    </source>
</evidence>
<dbReference type="PROSITE" id="PS50088">
    <property type="entry name" value="ANK_REPEAT"/>
    <property type="match status" value="1"/>
</dbReference>
<protein>
    <recommendedName>
        <fullName evidence="6">Transmembrane protein</fullName>
    </recommendedName>
</protein>
<comment type="caution">
    <text evidence="4">The sequence shown here is derived from an EMBL/GenBank/DDBJ whole genome shotgun (WGS) entry which is preliminary data.</text>
</comment>
<organism evidence="4 5">
    <name type="scientific">Anaeramoeba flamelloides</name>
    <dbReference type="NCBI Taxonomy" id="1746091"/>
    <lineage>
        <taxon>Eukaryota</taxon>
        <taxon>Metamonada</taxon>
        <taxon>Anaeramoebidae</taxon>
        <taxon>Anaeramoeba</taxon>
    </lineage>
</organism>
<dbReference type="AlphaFoldDB" id="A0AAV7YJF0"/>
<keyword evidence="2" id="KW-0812">Transmembrane</keyword>
<feature type="transmembrane region" description="Helical" evidence="2">
    <location>
        <begin position="188"/>
        <end position="206"/>
    </location>
</feature>
<evidence type="ECO:0000256" key="2">
    <source>
        <dbReference type="SAM" id="Phobius"/>
    </source>
</evidence>
<evidence type="ECO:0000313" key="5">
    <source>
        <dbReference type="Proteomes" id="UP001146793"/>
    </source>
</evidence>
<dbReference type="PANTHER" id="PTHR21385:SF0">
    <property type="entry name" value="RE51073P"/>
    <property type="match status" value="1"/>
</dbReference>
<reference evidence="4" key="1">
    <citation type="submission" date="2022-08" db="EMBL/GenBank/DDBJ databases">
        <title>Novel sulphate-reducing endosymbionts in the free-living metamonad Anaeramoeba.</title>
        <authorList>
            <person name="Jerlstrom-Hultqvist J."/>
            <person name="Cepicka I."/>
            <person name="Gallot-Lavallee L."/>
            <person name="Salas-Leiva D."/>
            <person name="Curtis B.A."/>
            <person name="Zahonova K."/>
            <person name="Pipaliya S."/>
            <person name="Dacks J."/>
            <person name="Roger A.J."/>
        </authorList>
    </citation>
    <scope>NUCLEOTIDE SEQUENCE</scope>
    <source>
        <strain evidence="4">Busselton2</strain>
    </source>
</reference>
<accession>A0AAV7YJF0</accession>
<evidence type="ECO:0000256" key="3">
    <source>
        <dbReference type="SAM" id="SignalP"/>
    </source>
</evidence>
<dbReference type="Proteomes" id="UP001146793">
    <property type="component" value="Unassembled WGS sequence"/>
</dbReference>
<keyword evidence="2" id="KW-1133">Transmembrane helix</keyword>
<feature type="transmembrane region" description="Helical" evidence="2">
    <location>
        <begin position="226"/>
        <end position="242"/>
    </location>
</feature>
<keyword evidence="1" id="KW-0040">ANK repeat</keyword>
<keyword evidence="2" id="KW-0472">Membrane</keyword>
<evidence type="ECO:0000313" key="4">
    <source>
        <dbReference type="EMBL" id="KAJ3429991.1"/>
    </source>
</evidence>